<gene>
    <name evidence="1" type="ORF">SCALIN_C18_0018</name>
</gene>
<dbReference type="Pfam" id="PF10049">
    <property type="entry name" value="DUF2283"/>
    <property type="match status" value="1"/>
</dbReference>
<dbReference type="EMBL" id="BAOS01000018">
    <property type="protein sequence ID" value="GAX61199.1"/>
    <property type="molecule type" value="Genomic_DNA"/>
</dbReference>
<comment type="caution">
    <text evidence="1">The sequence shown here is derived from an EMBL/GenBank/DDBJ whole genome shotgun (WGS) entry which is preliminary data.</text>
</comment>
<evidence type="ECO:0000313" key="2">
    <source>
        <dbReference type="Proteomes" id="UP000218542"/>
    </source>
</evidence>
<protein>
    <recommendedName>
        <fullName evidence="3">DUF2283 domain-containing protein</fullName>
    </recommendedName>
</protein>
<name>A0A286TZ57_9BACT</name>
<dbReference type="InterPro" id="IPR019270">
    <property type="entry name" value="DUF2283"/>
</dbReference>
<sequence>MCAVKFTYDTRYNIAYIRFHEKSKDVESIKISDELVVDMAPDGTIYGIELLNANEQIKEKDMGKLLIVNEATGSTTEMPIHTD</sequence>
<proteinExistence type="predicted"/>
<evidence type="ECO:0000313" key="1">
    <source>
        <dbReference type="EMBL" id="GAX61199.1"/>
    </source>
</evidence>
<accession>A0A286TZ57</accession>
<organism evidence="1 2">
    <name type="scientific">Candidatus Scalindua japonica</name>
    <dbReference type="NCBI Taxonomy" id="1284222"/>
    <lineage>
        <taxon>Bacteria</taxon>
        <taxon>Pseudomonadati</taxon>
        <taxon>Planctomycetota</taxon>
        <taxon>Candidatus Brocadiia</taxon>
        <taxon>Candidatus Brocadiales</taxon>
        <taxon>Candidatus Scalinduaceae</taxon>
        <taxon>Candidatus Scalindua</taxon>
    </lineage>
</organism>
<evidence type="ECO:0008006" key="3">
    <source>
        <dbReference type="Google" id="ProtNLM"/>
    </source>
</evidence>
<reference evidence="2" key="1">
    <citation type="journal article" date="2017" name="Environ. Microbiol. Rep.">
        <title>Genetic Diversity of Marine Anaerobic Ammonium-Oxidizing Bacteria as Revealed by Genomic and Proteomic Analyses of 'Candidatus Scalindua japonica'.</title>
        <authorList>
            <person name="Oshiki M."/>
            <person name="Mizuto K."/>
            <person name="Kimura Z."/>
            <person name="Kindaichi T."/>
            <person name="Satoh H."/>
            <person name="Okabe S."/>
        </authorList>
    </citation>
    <scope>NUCLEOTIDE SEQUENCE [LARGE SCALE GENOMIC DNA]</scope>
    <source>
        <strain evidence="2">husup-a2</strain>
    </source>
</reference>
<dbReference type="AlphaFoldDB" id="A0A286TZ57"/>
<keyword evidence="2" id="KW-1185">Reference proteome</keyword>
<dbReference type="Proteomes" id="UP000218542">
    <property type="component" value="Unassembled WGS sequence"/>
</dbReference>